<dbReference type="AlphaFoldDB" id="A0A2M9BS11"/>
<organism evidence="2 3">
    <name type="scientific">Hymenobacter chitinivorans DSM 11115</name>
    <dbReference type="NCBI Taxonomy" id="1121954"/>
    <lineage>
        <taxon>Bacteria</taxon>
        <taxon>Pseudomonadati</taxon>
        <taxon>Bacteroidota</taxon>
        <taxon>Cytophagia</taxon>
        <taxon>Cytophagales</taxon>
        <taxon>Hymenobacteraceae</taxon>
        <taxon>Hymenobacter</taxon>
    </lineage>
</organism>
<evidence type="ECO:0000256" key="1">
    <source>
        <dbReference type="SAM" id="SignalP"/>
    </source>
</evidence>
<gene>
    <name evidence="2" type="ORF">CLV45_2166</name>
</gene>
<protein>
    <submittedName>
        <fullName evidence="2">Uncharacterized protein</fullName>
    </submittedName>
</protein>
<reference evidence="2 3" key="1">
    <citation type="submission" date="2017-11" db="EMBL/GenBank/DDBJ databases">
        <title>Genomic Encyclopedia of Archaeal and Bacterial Type Strains, Phase II (KMG-II): From Individual Species to Whole Genera.</title>
        <authorList>
            <person name="Goeker M."/>
        </authorList>
    </citation>
    <scope>NUCLEOTIDE SEQUENCE [LARGE SCALE GENOMIC DNA]</scope>
    <source>
        <strain evidence="2 3">DSM 11115</strain>
    </source>
</reference>
<feature type="signal peptide" evidence="1">
    <location>
        <begin position="1"/>
        <end position="16"/>
    </location>
</feature>
<name>A0A2M9BS11_9BACT</name>
<evidence type="ECO:0000313" key="3">
    <source>
        <dbReference type="Proteomes" id="UP000228535"/>
    </source>
</evidence>
<sequence>MHLFVSLLLTLLFGLASPPPTPPARTAAAPAPAHAATLFRRFNLASLWLVSARPAEAQTMLGCMGPQYRPFNLVFEKVRRDAKNPALYHVQGKSRERERILPFSGTITLTSLKKVNIPTYTGKEQFKSLGHYQANGHFRFVENAAEEGAGTFTGQLAISFSRTANGLAYRPKQSYWWDEGSAGEGSKFTSIWTSPAHPAAIKLVWASNFMEIAGSVMERFNIGERGPNINRKYRQVGWSSFWENEEWWAQDEEPAL</sequence>
<keyword evidence="3" id="KW-1185">Reference proteome</keyword>
<dbReference type="OrthoDB" id="880022at2"/>
<proteinExistence type="predicted"/>
<evidence type="ECO:0000313" key="2">
    <source>
        <dbReference type="EMBL" id="PJJ60735.1"/>
    </source>
</evidence>
<accession>A0A2M9BS11</accession>
<dbReference type="RefSeq" id="WP_100336367.1">
    <property type="nucleotide sequence ID" value="NZ_PGFA01000001.1"/>
</dbReference>
<dbReference type="EMBL" id="PGFA01000001">
    <property type="protein sequence ID" value="PJJ60735.1"/>
    <property type="molecule type" value="Genomic_DNA"/>
</dbReference>
<comment type="caution">
    <text evidence="2">The sequence shown here is derived from an EMBL/GenBank/DDBJ whole genome shotgun (WGS) entry which is preliminary data.</text>
</comment>
<dbReference type="Proteomes" id="UP000228535">
    <property type="component" value="Unassembled WGS sequence"/>
</dbReference>
<feature type="chain" id="PRO_5014838361" evidence="1">
    <location>
        <begin position="17"/>
        <end position="256"/>
    </location>
</feature>
<keyword evidence="1" id="KW-0732">Signal</keyword>